<dbReference type="EMBL" id="CP002116">
    <property type="protein sequence ID" value="ADK82741.1"/>
    <property type="molecule type" value="Genomic_DNA"/>
</dbReference>
<evidence type="ECO:0000313" key="4">
    <source>
        <dbReference type="Proteomes" id="UP000002318"/>
    </source>
</evidence>
<dbReference type="HOGENOM" id="CLU_140224_0_0_12"/>
<protein>
    <recommendedName>
        <fullName evidence="2">DRTGG domain-containing protein</fullName>
    </recommendedName>
</protein>
<feature type="domain" description="DRTGG" evidence="2">
    <location>
        <begin position="34"/>
        <end position="130"/>
    </location>
</feature>
<dbReference type="InterPro" id="IPR010766">
    <property type="entry name" value="DRTGG"/>
</dbReference>
<dbReference type="Pfam" id="PF07085">
    <property type="entry name" value="DRTGG"/>
    <property type="match status" value="1"/>
</dbReference>
<proteinExistence type="predicted"/>
<dbReference type="KEGG" id="ssm:Spirs_3655"/>
<evidence type="ECO:0000313" key="3">
    <source>
        <dbReference type="EMBL" id="ADK82741.1"/>
    </source>
</evidence>
<evidence type="ECO:0000259" key="2">
    <source>
        <dbReference type="Pfam" id="PF07085"/>
    </source>
</evidence>
<dbReference type="STRING" id="573413.Spirs_3655"/>
<dbReference type="Proteomes" id="UP000002318">
    <property type="component" value="Chromosome"/>
</dbReference>
<name>E1R7N6_SEDSS</name>
<keyword evidence="4" id="KW-1185">Reference proteome</keyword>
<comment type="subunit">
    <text evidence="1">Homohexamer.</text>
</comment>
<dbReference type="InterPro" id="IPR028979">
    <property type="entry name" value="Ser_kin/Pase_Hpr-like_N_sf"/>
</dbReference>
<dbReference type="Gene3D" id="3.40.1390.20">
    <property type="entry name" value="HprK N-terminal domain-like"/>
    <property type="match status" value="1"/>
</dbReference>
<accession>E1R7N6</accession>
<dbReference type="AlphaFoldDB" id="E1R7N6"/>
<dbReference type="eggNOG" id="COG4109">
    <property type="taxonomic scope" value="Bacteria"/>
</dbReference>
<organism evidence="3 4">
    <name type="scientific">Sediminispirochaeta smaragdinae (strain DSM 11293 / JCM 15392 / SEBR 4228)</name>
    <name type="common">Spirochaeta smaragdinae</name>
    <dbReference type="NCBI Taxonomy" id="573413"/>
    <lineage>
        <taxon>Bacteria</taxon>
        <taxon>Pseudomonadati</taxon>
        <taxon>Spirochaetota</taxon>
        <taxon>Spirochaetia</taxon>
        <taxon>Spirochaetales</taxon>
        <taxon>Spirochaetaceae</taxon>
        <taxon>Sediminispirochaeta</taxon>
    </lineage>
</organism>
<evidence type="ECO:0000256" key="1">
    <source>
        <dbReference type="ARBA" id="ARBA00011643"/>
    </source>
</evidence>
<reference evidence="3 4" key="1">
    <citation type="journal article" date="2010" name="Stand. Genomic Sci.">
        <title>Complete genome sequence of Spirochaeta smaragdinae type strain (SEBR 4228).</title>
        <authorList>
            <person name="Mavromatis K."/>
            <person name="Yasawong M."/>
            <person name="Chertkov O."/>
            <person name="Lapidus A."/>
            <person name="Lucas S."/>
            <person name="Nolan M."/>
            <person name="Del Rio T.G."/>
            <person name="Tice H."/>
            <person name="Cheng J.F."/>
            <person name="Pitluck S."/>
            <person name="Liolios K."/>
            <person name="Ivanova N."/>
            <person name="Tapia R."/>
            <person name="Han C."/>
            <person name="Bruce D."/>
            <person name="Goodwin L."/>
            <person name="Pati A."/>
            <person name="Chen A."/>
            <person name="Palaniappan K."/>
            <person name="Land M."/>
            <person name="Hauser L."/>
            <person name="Chang Y.J."/>
            <person name="Jeffries C.D."/>
            <person name="Detter J.C."/>
            <person name="Rohde M."/>
            <person name="Brambilla E."/>
            <person name="Spring S."/>
            <person name="Goker M."/>
            <person name="Sikorski J."/>
            <person name="Woyke T."/>
            <person name="Bristow J."/>
            <person name="Eisen J.A."/>
            <person name="Markowitz V."/>
            <person name="Hugenholtz P."/>
            <person name="Klenk H.P."/>
            <person name="Kyrpides N.C."/>
        </authorList>
    </citation>
    <scope>NUCLEOTIDE SEQUENCE [LARGE SCALE GENOMIC DNA]</scope>
    <source>
        <strain evidence="4">DSM 11293 / JCM 15392 / SEBR 4228</strain>
    </source>
</reference>
<gene>
    <name evidence="3" type="ordered locus">Spirs_3655</name>
</gene>
<dbReference type="SUPFAM" id="SSF75138">
    <property type="entry name" value="HprK N-terminal domain-like"/>
    <property type="match status" value="1"/>
</dbReference>
<sequence>MGLKVKESPRFRTVEKHYPFLTFSDMIETMKLIEIIDLVEGKVLCECGDLGREIESAFSSDLMSDVLTLLTDNMLLITGLTNIQAIRTAEMADIAQILFVRDKQPTAKMIELASETGICLITTRFSMFRASGILFGHGLPAVY</sequence>